<protein>
    <submittedName>
        <fullName evidence="1">DNA topoisomerase I</fullName>
    </submittedName>
</protein>
<dbReference type="GO" id="GO:0016853">
    <property type="term" value="F:isomerase activity"/>
    <property type="evidence" value="ECO:0007669"/>
    <property type="project" value="UniProtKB-KW"/>
</dbReference>
<evidence type="ECO:0000313" key="2">
    <source>
        <dbReference type="Proteomes" id="UP000249949"/>
    </source>
</evidence>
<name>A0A2Z2HMQ0_9ARCH</name>
<organism evidence="1 2">
    <name type="scientific">Candidatus Nitrosomarinus catalinensis</name>
    <dbReference type="NCBI Taxonomy" id="1898749"/>
    <lineage>
        <taxon>Archaea</taxon>
        <taxon>Nitrososphaerota</taxon>
        <taxon>Nitrososphaeria</taxon>
        <taxon>Nitrosopumilales</taxon>
        <taxon>Nitrosopumilaceae</taxon>
        <taxon>Candidatus Nitrosomarinus</taxon>
    </lineage>
</organism>
<accession>A0A2Z2HMQ0</accession>
<dbReference type="AlphaFoldDB" id="A0A2Z2HMQ0"/>
<keyword evidence="2" id="KW-1185">Reference proteome</keyword>
<evidence type="ECO:0000313" key="1">
    <source>
        <dbReference type="EMBL" id="ARS65174.1"/>
    </source>
</evidence>
<dbReference type="RefSeq" id="WP_086908173.1">
    <property type="nucleotide sequence ID" value="NZ_CP021324.1"/>
</dbReference>
<dbReference type="GeneID" id="32902021"/>
<dbReference type="KEGG" id="nct:NMSP_1575"/>
<reference evidence="1 2" key="1">
    <citation type="journal article" date="2017" name="Environ. Microbiol.">
        <title>Genome and epigenome of a novel marine Thaumarchaeota strain suggest viral infection, phosphorothioation DNA modification and multiple restriction systems.</title>
        <authorList>
            <person name="Ahlgren N.A."/>
            <person name="Chen Y."/>
            <person name="Needham D.M."/>
            <person name="Parada A.E."/>
            <person name="Sachdeva R."/>
            <person name="Trinh V."/>
            <person name="Chen T."/>
            <person name="Fuhrman J.A."/>
        </authorList>
    </citation>
    <scope>NUCLEOTIDE SEQUENCE [LARGE SCALE GENOMIC DNA]</scope>
    <source>
        <strain evidence="1 2">SPOT01</strain>
    </source>
</reference>
<dbReference type="Proteomes" id="UP000249949">
    <property type="component" value="Chromosome"/>
</dbReference>
<gene>
    <name evidence="1" type="ORF">NMSP_1575</name>
</gene>
<keyword evidence="1" id="KW-0413">Isomerase</keyword>
<dbReference type="OrthoDB" id="30963at2157"/>
<sequence length="155" mass="18067">MPRRKSKLKTVQIKKITARHIIKITKSTTEVFKKEIAQYLDNNGFLSWSSKEKKYFLLGTNSPKKGLVQCPQCKVGELMVIRSRTTKKRFMGCSNFYDGCKASSPLLQKARMRATKKPCEVCKWPMIIFRYSRNQKWTHQCSNFNCESRVTKSSK</sequence>
<proteinExistence type="predicted"/>
<dbReference type="EMBL" id="CP021324">
    <property type="protein sequence ID" value="ARS65174.1"/>
    <property type="molecule type" value="Genomic_DNA"/>
</dbReference>